<keyword evidence="6" id="KW-1185">Reference proteome</keyword>
<evidence type="ECO:0000259" key="4">
    <source>
        <dbReference type="Pfam" id="PF01261"/>
    </source>
</evidence>
<protein>
    <submittedName>
        <fullName evidence="5">L-rhamnose isomerase</fullName>
        <ecNumber evidence="5">5.3.1.14</ecNumber>
    </submittedName>
</protein>
<keyword evidence="1" id="KW-0479">Metal-binding</keyword>
<dbReference type="SUPFAM" id="SSF51658">
    <property type="entry name" value="Xylose isomerase-like"/>
    <property type="match status" value="1"/>
</dbReference>
<sequence length="388" mass="42957">MSDLTAVKEALRAQRIETPSWAYANSGTRFKVFPQPGVPRTPEEKIADAAKVHELTGIAPSVALHIPWDRVDDYGALAKYARDLGIEIGAINTNVFQDEDYKLGSVTNPDPRIRRKATDHLLEAIDIMDPTGSKDLKFWFSDGINYPGQDDLRTRQDRLAAALREAYDRLGDDQRILLEYKLFEPAFYATDVPDWGTSYAHCVELGPKATVCIDTGHHAPGTNIEFIVAFLLRQGKLGAFDFNSRFYADDDLMAGAADPFQLFRIMWEIVRADALDPSYGINFMLDQCHNIEAKIPAIIRSVLNVQEATAKALLVDKAALFAAQQAGDVLGANAVLMDAYNTDVRPLLAELREESGLDPDPIAAYHRSGYQDKIVAERADGRQAGWGA</sequence>
<dbReference type="PANTHER" id="PTHR30268:SF0">
    <property type="entry name" value="L-RHAMNOSE ISOMERASE"/>
    <property type="match status" value="1"/>
</dbReference>
<dbReference type="EMBL" id="CP091196">
    <property type="protein sequence ID" value="UQS23724.1"/>
    <property type="molecule type" value="Genomic_DNA"/>
</dbReference>
<dbReference type="PANTHER" id="PTHR30268">
    <property type="entry name" value="L-RHAMNOSE ISOMERASE"/>
    <property type="match status" value="1"/>
</dbReference>
<keyword evidence="3 5" id="KW-0413">Isomerase</keyword>
<accession>A0ABY4NUH0</accession>
<keyword evidence="2" id="KW-0464">Manganese</keyword>
<evidence type="ECO:0000256" key="2">
    <source>
        <dbReference type="ARBA" id="ARBA00023211"/>
    </source>
</evidence>
<evidence type="ECO:0000313" key="5">
    <source>
        <dbReference type="EMBL" id="UQS23724.1"/>
    </source>
</evidence>
<feature type="domain" description="Xylose isomerase-like TIM barrel" evidence="4">
    <location>
        <begin position="74"/>
        <end position="248"/>
    </location>
</feature>
<dbReference type="EC" id="5.3.1.14" evidence="5"/>
<dbReference type="InterPro" id="IPR013457">
    <property type="entry name" value="Rhamnose_iso-rel"/>
</dbReference>
<dbReference type="Pfam" id="PF01261">
    <property type="entry name" value="AP_endonuc_2"/>
    <property type="match status" value="1"/>
</dbReference>
<dbReference type="InterPro" id="IPR013022">
    <property type="entry name" value="Xyl_isomerase-like_TIM-brl"/>
</dbReference>
<dbReference type="GO" id="GO:0008740">
    <property type="term" value="F:L-rhamnose isomerase activity"/>
    <property type="evidence" value="ECO:0007669"/>
    <property type="project" value="UniProtKB-EC"/>
</dbReference>
<dbReference type="InterPro" id="IPR050337">
    <property type="entry name" value="L-rhamnose_isomerase"/>
</dbReference>
<dbReference type="InterPro" id="IPR036237">
    <property type="entry name" value="Xyl_isomerase-like_sf"/>
</dbReference>
<gene>
    <name evidence="5" type="primary">rhaI</name>
    <name evidence="5" type="ORF">L1857_13245</name>
</gene>
<dbReference type="Gene3D" id="3.20.20.150">
    <property type="entry name" value="Divalent-metal-dependent TIM barrel enzymes"/>
    <property type="match status" value="1"/>
</dbReference>
<dbReference type="Proteomes" id="UP000830158">
    <property type="component" value="Chromosome"/>
</dbReference>
<reference evidence="5" key="1">
    <citation type="submission" date="2022-01" db="EMBL/GenBank/DDBJ databases">
        <title>PSI-footprinting approach for the identification of protein synthesis inhibitor producers.</title>
        <authorList>
            <person name="Handel F."/>
            <person name="Kulik A."/>
            <person name="Wex K.W."/>
            <person name="Berscheid A."/>
            <person name="Saur J.S."/>
            <person name="Winkler A."/>
            <person name="Wibberg D."/>
            <person name="Kalinowski J."/>
            <person name="Broetz-Oesterhelt H."/>
            <person name="Mast Y."/>
        </authorList>
    </citation>
    <scope>NUCLEOTIDE SEQUENCE</scope>
    <source>
        <strain evidence="5">KNN 49.3e</strain>
    </source>
</reference>
<dbReference type="NCBIfam" id="TIGR02635">
    <property type="entry name" value="RhaI_grampos"/>
    <property type="match status" value="1"/>
</dbReference>
<evidence type="ECO:0000256" key="1">
    <source>
        <dbReference type="ARBA" id="ARBA00022723"/>
    </source>
</evidence>
<evidence type="ECO:0000313" key="6">
    <source>
        <dbReference type="Proteomes" id="UP000830158"/>
    </source>
</evidence>
<evidence type="ECO:0000256" key="3">
    <source>
        <dbReference type="ARBA" id="ARBA00023235"/>
    </source>
</evidence>
<organism evidence="5 6">
    <name type="scientific">Amycolatopsis thermalba</name>
    <dbReference type="NCBI Taxonomy" id="944492"/>
    <lineage>
        <taxon>Bacteria</taxon>
        <taxon>Bacillati</taxon>
        <taxon>Actinomycetota</taxon>
        <taxon>Actinomycetes</taxon>
        <taxon>Pseudonocardiales</taxon>
        <taxon>Pseudonocardiaceae</taxon>
        <taxon>Amycolatopsis</taxon>
    </lineage>
</organism>
<proteinExistence type="predicted"/>
<name>A0ABY4NUH0_9PSEU</name>